<evidence type="ECO:0000313" key="1">
    <source>
        <dbReference type="EMBL" id="GAI65763.1"/>
    </source>
</evidence>
<reference evidence="1" key="1">
    <citation type="journal article" date="2014" name="Front. Microbiol.">
        <title>High frequency of phylogenetically diverse reductive dehalogenase-homologous genes in deep subseafloor sedimentary metagenomes.</title>
        <authorList>
            <person name="Kawai M."/>
            <person name="Futagami T."/>
            <person name="Toyoda A."/>
            <person name="Takaki Y."/>
            <person name="Nishi S."/>
            <person name="Hori S."/>
            <person name="Arai W."/>
            <person name="Tsubouchi T."/>
            <person name="Morono Y."/>
            <person name="Uchiyama I."/>
            <person name="Ito T."/>
            <person name="Fujiyama A."/>
            <person name="Inagaki F."/>
            <person name="Takami H."/>
        </authorList>
    </citation>
    <scope>NUCLEOTIDE SEQUENCE</scope>
    <source>
        <strain evidence="1">Expedition CK06-06</strain>
    </source>
</reference>
<protein>
    <submittedName>
        <fullName evidence="1">Uncharacterized protein</fullName>
    </submittedName>
</protein>
<feature type="non-terminal residue" evidence="1">
    <location>
        <position position="1"/>
    </location>
</feature>
<comment type="caution">
    <text evidence="1">The sequence shown here is derived from an EMBL/GenBank/DDBJ whole genome shotgun (WGS) entry which is preliminary data.</text>
</comment>
<gene>
    <name evidence="1" type="ORF">S12H4_08542</name>
</gene>
<sequence>IGAGKDHEFISSGSFTLNKVGKYTTWIELLMGPQDNPVIVDRYIGDLCTVKAELEAEFSQLKIASFEKR</sequence>
<dbReference type="EMBL" id="BARW01003315">
    <property type="protein sequence ID" value="GAI65763.1"/>
    <property type="molecule type" value="Genomic_DNA"/>
</dbReference>
<name>X1QBZ7_9ZZZZ</name>
<proteinExistence type="predicted"/>
<organism evidence="1">
    <name type="scientific">marine sediment metagenome</name>
    <dbReference type="NCBI Taxonomy" id="412755"/>
    <lineage>
        <taxon>unclassified sequences</taxon>
        <taxon>metagenomes</taxon>
        <taxon>ecological metagenomes</taxon>
    </lineage>
</organism>
<accession>X1QBZ7</accession>
<dbReference type="AlphaFoldDB" id="X1QBZ7"/>